<dbReference type="VEuPathDB" id="FungiDB:C8Q69DRAFT_184837"/>
<reference evidence="3 4" key="1">
    <citation type="journal article" date="2018" name="Front. Microbiol.">
        <title>Genomic and genetic insights into a cosmopolitan fungus, Paecilomyces variotii (Eurotiales).</title>
        <authorList>
            <person name="Urquhart A.S."/>
            <person name="Mondo S.J."/>
            <person name="Makela M.R."/>
            <person name="Hane J.K."/>
            <person name="Wiebenga A."/>
            <person name="He G."/>
            <person name="Mihaltcheva S."/>
            <person name="Pangilinan J."/>
            <person name="Lipzen A."/>
            <person name="Barry K."/>
            <person name="de Vries R.P."/>
            <person name="Grigoriev I.V."/>
            <person name="Idnurm A."/>
        </authorList>
    </citation>
    <scope>NUCLEOTIDE SEQUENCE [LARGE SCALE GENOMIC DNA]</scope>
    <source>
        <strain evidence="3 4">CBS 101075</strain>
    </source>
</reference>
<keyword evidence="2" id="KW-0812">Transmembrane</keyword>
<feature type="transmembrane region" description="Helical" evidence="2">
    <location>
        <begin position="21"/>
        <end position="38"/>
    </location>
</feature>
<evidence type="ECO:0000256" key="2">
    <source>
        <dbReference type="SAM" id="Phobius"/>
    </source>
</evidence>
<keyword evidence="2" id="KW-0472">Membrane</keyword>
<dbReference type="RefSeq" id="XP_028481076.1">
    <property type="nucleotide sequence ID" value="XM_028625913.1"/>
</dbReference>
<proteinExistence type="predicted"/>
<dbReference type="GeneID" id="39595190"/>
<gene>
    <name evidence="3" type="ORF">C8Q69DRAFT_184837</name>
</gene>
<organism evidence="3 4">
    <name type="scientific">Byssochlamys spectabilis</name>
    <name type="common">Paecilomyces variotii</name>
    <dbReference type="NCBI Taxonomy" id="264951"/>
    <lineage>
        <taxon>Eukaryota</taxon>
        <taxon>Fungi</taxon>
        <taxon>Dikarya</taxon>
        <taxon>Ascomycota</taxon>
        <taxon>Pezizomycotina</taxon>
        <taxon>Eurotiomycetes</taxon>
        <taxon>Eurotiomycetidae</taxon>
        <taxon>Eurotiales</taxon>
        <taxon>Thermoascaceae</taxon>
        <taxon>Paecilomyces</taxon>
    </lineage>
</organism>
<feature type="compositionally biased region" description="Basic and acidic residues" evidence="1">
    <location>
        <begin position="117"/>
        <end position="127"/>
    </location>
</feature>
<feature type="compositionally biased region" description="Basic and acidic residues" evidence="1">
    <location>
        <begin position="99"/>
        <end position="109"/>
    </location>
</feature>
<name>A0A443HHX5_BYSSP</name>
<evidence type="ECO:0000313" key="4">
    <source>
        <dbReference type="Proteomes" id="UP000283841"/>
    </source>
</evidence>
<evidence type="ECO:0000313" key="3">
    <source>
        <dbReference type="EMBL" id="RWQ91431.1"/>
    </source>
</evidence>
<dbReference type="Proteomes" id="UP000283841">
    <property type="component" value="Unassembled WGS sequence"/>
</dbReference>
<feature type="region of interest" description="Disordered" evidence="1">
    <location>
        <begin position="86"/>
        <end position="127"/>
    </location>
</feature>
<keyword evidence="4" id="KW-1185">Reference proteome</keyword>
<sequence length="127" mass="14304">MPARQPPSAELQGNRREIYRGLASLLSIYFTSCLFGTWSRQAAVLLLCIFFLLLLLVYSPELTDQLSMAPPKVLFVVFCLKRRPSNNNNAAHSFMYHKQSGDKGTRASDRVSPGSRSFDHAKPASYY</sequence>
<comment type="caution">
    <text evidence="3">The sequence shown here is derived from an EMBL/GenBank/DDBJ whole genome shotgun (WGS) entry which is preliminary data.</text>
</comment>
<dbReference type="AlphaFoldDB" id="A0A443HHX5"/>
<accession>A0A443HHX5</accession>
<feature type="transmembrane region" description="Helical" evidence="2">
    <location>
        <begin position="44"/>
        <end position="62"/>
    </location>
</feature>
<dbReference type="EMBL" id="RCNU01000020">
    <property type="protein sequence ID" value="RWQ91431.1"/>
    <property type="molecule type" value="Genomic_DNA"/>
</dbReference>
<keyword evidence="2" id="KW-1133">Transmembrane helix</keyword>
<protein>
    <submittedName>
        <fullName evidence="3">Uncharacterized protein</fullName>
    </submittedName>
</protein>
<evidence type="ECO:0000256" key="1">
    <source>
        <dbReference type="SAM" id="MobiDB-lite"/>
    </source>
</evidence>